<feature type="domain" description="HPr" evidence="5">
    <location>
        <begin position="2"/>
        <end position="89"/>
    </location>
</feature>
<dbReference type="SUPFAM" id="SSF55594">
    <property type="entry name" value="HPr-like"/>
    <property type="match status" value="1"/>
</dbReference>
<dbReference type="NCBIfam" id="TIGR01003">
    <property type="entry name" value="PTS_HPr_family"/>
    <property type="match status" value="1"/>
</dbReference>
<keyword evidence="7" id="KW-1185">Reference proteome</keyword>
<dbReference type="GO" id="GO:0005737">
    <property type="term" value="C:cytoplasm"/>
    <property type="evidence" value="ECO:0007669"/>
    <property type="project" value="UniProtKB-SubCell"/>
</dbReference>
<dbReference type="PRINTS" id="PR00107">
    <property type="entry name" value="PHOSPHOCPHPR"/>
</dbReference>
<gene>
    <name evidence="6" type="ORF">FBQ74_13970</name>
</gene>
<dbReference type="CDD" id="cd00367">
    <property type="entry name" value="PTS-HPr_like"/>
    <property type="match status" value="1"/>
</dbReference>
<dbReference type="RefSeq" id="WP_139757244.1">
    <property type="nucleotide sequence ID" value="NZ_CP039852.1"/>
</dbReference>
<accession>A0A5B7YFY8</accession>
<name>A0A5B7YFY8_9ALTE</name>
<dbReference type="InterPro" id="IPR001020">
    <property type="entry name" value="PTS_HPr_His_P_site"/>
</dbReference>
<dbReference type="Gene3D" id="3.30.1340.10">
    <property type="entry name" value="HPr-like"/>
    <property type="match status" value="1"/>
</dbReference>
<evidence type="ECO:0000256" key="1">
    <source>
        <dbReference type="ARBA" id="ARBA00004496"/>
    </source>
</evidence>
<evidence type="ECO:0000256" key="2">
    <source>
        <dbReference type="ARBA" id="ARBA00010736"/>
    </source>
</evidence>
<dbReference type="InterPro" id="IPR000032">
    <property type="entry name" value="HPr-like"/>
</dbReference>
<dbReference type="OrthoDB" id="9798965at2"/>
<comment type="similarity">
    <text evidence="2">Belongs to the HPr family.</text>
</comment>
<dbReference type="Proteomes" id="UP000304912">
    <property type="component" value="Chromosome"/>
</dbReference>
<dbReference type="PROSITE" id="PS00369">
    <property type="entry name" value="PTS_HPR_HIS"/>
    <property type="match status" value="1"/>
</dbReference>
<dbReference type="AlphaFoldDB" id="A0A5B7YFY8"/>
<keyword evidence="3" id="KW-0963">Cytoplasm</keyword>
<dbReference type="PROSITE" id="PS00589">
    <property type="entry name" value="PTS_HPR_SER"/>
    <property type="match status" value="1"/>
</dbReference>
<organism evidence="6 7">
    <name type="scientific">Salinimonas iocasae</name>
    <dbReference type="NCBI Taxonomy" id="2572577"/>
    <lineage>
        <taxon>Bacteria</taxon>
        <taxon>Pseudomonadati</taxon>
        <taxon>Pseudomonadota</taxon>
        <taxon>Gammaproteobacteria</taxon>
        <taxon>Alteromonadales</taxon>
        <taxon>Alteromonadaceae</taxon>
        <taxon>Alteromonas/Salinimonas group</taxon>
        <taxon>Salinimonas</taxon>
    </lineage>
</organism>
<proteinExistence type="inferred from homology"/>
<dbReference type="PANTHER" id="PTHR33705">
    <property type="entry name" value="PHOSPHOCARRIER PROTEIN HPR"/>
    <property type="match status" value="1"/>
</dbReference>
<dbReference type="KEGG" id="salk:FBQ74_13970"/>
<evidence type="ECO:0000256" key="4">
    <source>
        <dbReference type="ARBA" id="ARBA00022683"/>
    </source>
</evidence>
<dbReference type="InterPro" id="IPR050399">
    <property type="entry name" value="HPr"/>
</dbReference>
<dbReference type="Pfam" id="PF00381">
    <property type="entry name" value="PTS-HPr"/>
    <property type="match status" value="1"/>
</dbReference>
<dbReference type="InterPro" id="IPR035895">
    <property type="entry name" value="HPr-like_sf"/>
</dbReference>
<dbReference type="PROSITE" id="PS51350">
    <property type="entry name" value="PTS_HPR_DOM"/>
    <property type="match status" value="1"/>
</dbReference>
<dbReference type="InterPro" id="IPR002114">
    <property type="entry name" value="PTS_HPr_Ser_P_site"/>
</dbReference>
<comment type="subcellular location">
    <subcellularLocation>
        <location evidence="1">Cytoplasm</location>
    </subcellularLocation>
</comment>
<sequence>MSIEKQLTIENKLGLHARAATQLVELANQFDARVTLVKGDKTADANSVLGLMMLESHQGETVTVISDGPDAESAMQAIESLIAGRFNEAE</sequence>
<dbReference type="GO" id="GO:0009401">
    <property type="term" value="P:phosphoenolpyruvate-dependent sugar phosphotransferase system"/>
    <property type="evidence" value="ECO:0007669"/>
    <property type="project" value="UniProtKB-KW"/>
</dbReference>
<dbReference type="PANTHER" id="PTHR33705:SF2">
    <property type="entry name" value="PHOSPHOCARRIER PROTEIN NPR"/>
    <property type="match status" value="1"/>
</dbReference>
<evidence type="ECO:0000259" key="5">
    <source>
        <dbReference type="PROSITE" id="PS51350"/>
    </source>
</evidence>
<protein>
    <submittedName>
        <fullName evidence="6">HPr family phosphocarrier protein</fullName>
    </submittedName>
</protein>
<keyword evidence="4" id="KW-0598">Phosphotransferase system</keyword>
<evidence type="ECO:0000313" key="6">
    <source>
        <dbReference type="EMBL" id="QCZ94505.1"/>
    </source>
</evidence>
<evidence type="ECO:0000256" key="3">
    <source>
        <dbReference type="ARBA" id="ARBA00022490"/>
    </source>
</evidence>
<reference evidence="6 7" key="1">
    <citation type="submission" date="2019-04" db="EMBL/GenBank/DDBJ databases">
        <title>Salinimonas iocasae sp. nov., a halophilic bacterium isolated from the outer tube casing of tubeworms in Okinawa Trough.</title>
        <authorList>
            <person name="Zhang H."/>
            <person name="Wang H."/>
            <person name="Li C."/>
        </authorList>
    </citation>
    <scope>NUCLEOTIDE SEQUENCE [LARGE SCALE GENOMIC DNA]</scope>
    <source>
        <strain evidence="6 7">KX18D6</strain>
    </source>
</reference>
<evidence type="ECO:0000313" key="7">
    <source>
        <dbReference type="Proteomes" id="UP000304912"/>
    </source>
</evidence>
<dbReference type="EMBL" id="CP039852">
    <property type="protein sequence ID" value="QCZ94505.1"/>
    <property type="molecule type" value="Genomic_DNA"/>
</dbReference>